<dbReference type="Proteomes" id="UP000799754">
    <property type="component" value="Unassembled WGS sequence"/>
</dbReference>
<name>A0ACB6S169_9PLEO</name>
<sequence>MMGDADPSELPTQPPMAINTSTKPAAWRLANSTRSTIQSRPDSQHLEHHNEPSPGWSAVQHDFERRLSRFGIKVSEDNNNPASNTSNKPIAQSRAAAHAIMDRYNLDTAPRDIVALISRTEEFPPLEAPTMACFSKNKKETKVETLERQLRQAQTEAQIWKEKSETQECELRVSYGETMEWRMKYEDLYSAIIQARELQPRDLRVKREGTKSLG</sequence>
<organism evidence="1 2">
    <name type="scientific">Macroventuria anomochaeta</name>
    <dbReference type="NCBI Taxonomy" id="301207"/>
    <lineage>
        <taxon>Eukaryota</taxon>
        <taxon>Fungi</taxon>
        <taxon>Dikarya</taxon>
        <taxon>Ascomycota</taxon>
        <taxon>Pezizomycotina</taxon>
        <taxon>Dothideomycetes</taxon>
        <taxon>Pleosporomycetidae</taxon>
        <taxon>Pleosporales</taxon>
        <taxon>Pleosporineae</taxon>
        <taxon>Didymellaceae</taxon>
        <taxon>Macroventuria</taxon>
    </lineage>
</organism>
<proteinExistence type="predicted"/>
<comment type="caution">
    <text evidence="1">The sequence shown here is derived from an EMBL/GenBank/DDBJ whole genome shotgun (WGS) entry which is preliminary data.</text>
</comment>
<reference evidence="1" key="1">
    <citation type="journal article" date="2020" name="Stud. Mycol.">
        <title>101 Dothideomycetes genomes: a test case for predicting lifestyles and emergence of pathogens.</title>
        <authorList>
            <person name="Haridas S."/>
            <person name="Albert R."/>
            <person name="Binder M."/>
            <person name="Bloem J."/>
            <person name="Labutti K."/>
            <person name="Salamov A."/>
            <person name="Andreopoulos B."/>
            <person name="Baker S."/>
            <person name="Barry K."/>
            <person name="Bills G."/>
            <person name="Bluhm B."/>
            <person name="Cannon C."/>
            <person name="Castanera R."/>
            <person name="Culley D."/>
            <person name="Daum C."/>
            <person name="Ezra D."/>
            <person name="Gonzalez J."/>
            <person name="Henrissat B."/>
            <person name="Kuo A."/>
            <person name="Liang C."/>
            <person name="Lipzen A."/>
            <person name="Lutzoni F."/>
            <person name="Magnuson J."/>
            <person name="Mondo S."/>
            <person name="Nolan M."/>
            <person name="Ohm R."/>
            <person name="Pangilinan J."/>
            <person name="Park H.-J."/>
            <person name="Ramirez L."/>
            <person name="Alfaro M."/>
            <person name="Sun H."/>
            <person name="Tritt A."/>
            <person name="Yoshinaga Y."/>
            <person name="Zwiers L.-H."/>
            <person name="Turgeon B."/>
            <person name="Goodwin S."/>
            <person name="Spatafora J."/>
            <person name="Crous P."/>
            <person name="Grigoriev I."/>
        </authorList>
    </citation>
    <scope>NUCLEOTIDE SEQUENCE</scope>
    <source>
        <strain evidence="1">CBS 525.71</strain>
    </source>
</reference>
<evidence type="ECO:0000313" key="1">
    <source>
        <dbReference type="EMBL" id="KAF2627134.1"/>
    </source>
</evidence>
<protein>
    <submittedName>
        <fullName evidence="1">Uncharacterized protein</fullName>
    </submittedName>
</protein>
<keyword evidence="2" id="KW-1185">Reference proteome</keyword>
<accession>A0ACB6S169</accession>
<dbReference type="EMBL" id="MU006718">
    <property type="protein sequence ID" value="KAF2627134.1"/>
    <property type="molecule type" value="Genomic_DNA"/>
</dbReference>
<evidence type="ECO:0000313" key="2">
    <source>
        <dbReference type="Proteomes" id="UP000799754"/>
    </source>
</evidence>
<gene>
    <name evidence="1" type="ORF">BU25DRAFT_69875</name>
</gene>